<evidence type="ECO:0000313" key="3">
    <source>
        <dbReference type="EMBL" id="TQJ14017.1"/>
    </source>
</evidence>
<name>A0A542EFA9_9MICO</name>
<dbReference type="Proteomes" id="UP000320806">
    <property type="component" value="Unassembled WGS sequence"/>
</dbReference>
<dbReference type="RefSeq" id="WP_141927952.1">
    <property type="nucleotide sequence ID" value="NZ_BAABCI010000002.1"/>
</dbReference>
<feature type="region of interest" description="Disordered" evidence="1">
    <location>
        <begin position="1"/>
        <end position="61"/>
    </location>
</feature>
<keyword evidence="2" id="KW-0472">Membrane</keyword>
<dbReference type="OrthoDB" id="3288304at2"/>
<reference evidence="3 4" key="1">
    <citation type="submission" date="2019-06" db="EMBL/GenBank/DDBJ databases">
        <title>Sequencing the genomes of 1000 actinobacteria strains.</title>
        <authorList>
            <person name="Klenk H.-P."/>
        </authorList>
    </citation>
    <scope>NUCLEOTIDE SEQUENCE [LARGE SCALE GENOMIC DNA]</scope>
    <source>
        <strain evidence="3 4">DSM 19828</strain>
    </source>
</reference>
<feature type="transmembrane region" description="Helical" evidence="2">
    <location>
        <begin position="70"/>
        <end position="94"/>
    </location>
</feature>
<dbReference type="EMBL" id="VFMO01000001">
    <property type="protein sequence ID" value="TQJ14017.1"/>
    <property type="molecule type" value="Genomic_DNA"/>
</dbReference>
<protein>
    <recommendedName>
        <fullName evidence="5">DUF3533 domain-containing protein</fullName>
    </recommendedName>
</protein>
<evidence type="ECO:0000256" key="1">
    <source>
        <dbReference type="SAM" id="MobiDB-lite"/>
    </source>
</evidence>
<proteinExistence type="predicted"/>
<keyword evidence="2" id="KW-0812">Transmembrane</keyword>
<feature type="transmembrane region" description="Helical" evidence="2">
    <location>
        <begin position="363"/>
        <end position="385"/>
    </location>
</feature>
<organism evidence="3 4">
    <name type="scientific">Yimella lutea</name>
    <dbReference type="NCBI Taxonomy" id="587872"/>
    <lineage>
        <taxon>Bacteria</taxon>
        <taxon>Bacillati</taxon>
        <taxon>Actinomycetota</taxon>
        <taxon>Actinomycetes</taxon>
        <taxon>Micrococcales</taxon>
        <taxon>Dermacoccaceae</taxon>
        <taxon>Yimella</taxon>
    </lineage>
</organism>
<keyword evidence="4" id="KW-1185">Reference proteome</keyword>
<evidence type="ECO:0000313" key="4">
    <source>
        <dbReference type="Proteomes" id="UP000320806"/>
    </source>
</evidence>
<feature type="transmembrane region" description="Helical" evidence="2">
    <location>
        <begin position="213"/>
        <end position="233"/>
    </location>
</feature>
<evidence type="ECO:0008006" key="5">
    <source>
        <dbReference type="Google" id="ProtNLM"/>
    </source>
</evidence>
<dbReference type="AlphaFoldDB" id="A0A542EFA9"/>
<comment type="caution">
    <text evidence="3">The sequence shown here is derived from an EMBL/GenBank/DDBJ whole genome shotgun (WGS) entry which is preliminary data.</text>
</comment>
<evidence type="ECO:0000256" key="2">
    <source>
        <dbReference type="SAM" id="Phobius"/>
    </source>
</evidence>
<gene>
    <name evidence="3" type="ORF">FB459_1460</name>
</gene>
<feature type="transmembrane region" description="Helical" evidence="2">
    <location>
        <begin position="302"/>
        <end position="319"/>
    </location>
</feature>
<sequence>MPELPTPDQTPRHRAPDEDEQVPGEDTHCAGDAPPKETTPVGSSPALTDGPRPGYERSADEPVRERLRDIFGISSLGLVIGAFLLHLGFIASYVGAFHQQQPHGLQVSVISDHNWQSYVANQLNAIPGKPVYAYAETDLATAKKMLTERRRQGVYLFNPNGNTDTLLVASSAGSSDAAAVELIFQQVAAKQGRSVQMTDIAPVQPGDSRGITGFYLVTGWLVGGYLMASLVGLSRGGKARNFRRMLWRLALCAVYAVLAGLLGTLIVDQWLGALTGHYWQLAAIGMLLSATASIFTMGMEAVFGVVGVGIAILLFVVLGNPSAGGAFNYEVLPQPWRFMGQWLPNGAGVDAVRSVVYLDGYSLGFHLSAMAWWLAVGLLVFLLAANNTYWGIRRPMDQAD</sequence>
<feature type="transmembrane region" description="Helical" evidence="2">
    <location>
        <begin position="278"/>
        <end position="295"/>
    </location>
</feature>
<feature type="transmembrane region" description="Helical" evidence="2">
    <location>
        <begin position="245"/>
        <end position="266"/>
    </location>
</feature>
<accession>A0A542EFA9</accession>
<keyword evidence="2" id="KW-1133">Transmembrane helix</keyword>